<name>A0A1I7JPB8_9BACL</name>
<sequence>MPRPLWLCLAAFALLAACTPLYGGRRAGALSEAPSASVQEVLPRSIAGAPETLAVTPQSRPPVIMAYRTGRLVHILSRQRWHGRTVDIYYLPSGNVVHRGDHLELRSARHVQRIARAEVRPDGSWEARWDTGSYSIPRHHPFYLLARDDAGEAGIVQINTFN</sequence>
<evidence type="ECO:0000313" key="3">
    <source>
        <dbReference type="Proteomes" id="UP000183508"/>
    </source>
</evidence>
<dbReference type="RefSeq" id="WP_074952716.1">
    <property type="nucleotide sequence ID" value="NZ_FPBV01000011.1"/>
</dbReference>
<proteinExistence type="predicted"/>
<gene>
    <name evidence="2" type="ORF">SAMN05421543_11126</name>
</gene>
<organism evidence="2 3">
    <name type="scientific">Alicyclobacillus macrosporangiidus</name>
    <dbReference type="NCBI Taxonomy" id="392015"/>
    <lineage>
        <taxon>Bacteria</taxon>
        <taxon>Bacillati</taxon>
        <taxon>Bacillota</taxon>
        <taxon>Bacilli</taxon>
        <taxon>Bacillales</taxon>
        <taxon>Alicyclobacillaceae</taxon>
        <taxon>Alicyclobacillus</taxon>
    </lineage>
</organism>
<dbReference type="AlphaFoldDB" id="A0A1I7JPB8"/>
<dbReference type="EMBL" id="FPBV01000011">
    <property type="protein sequence ID" value="SFU87031.1"/>
    <property type="molecule type" value="Genomic_DNA"/>
</dbReference>
<reference evidence="3" key="1">
    <citation type="submission" date="2016-10" db="EMBL/GenBank/DDBJ databases">
        <authorList>
            <person name="Varghese N."/>
        </authorList>
    </citation>
    <scope>NUCLEOTIDE SEQUENCE [LARGE SCALE GENOMIC DNA]</scope>
    <source>
        <strain evidence="3">DSM 17980</strain>
    </source>
</reference>
<accession>A0A1I7JPB8</accession>
<evidence type="ECO:0000313" key="2">
    <source>
        <dbReference type="EMBL" id="SFU87031.1"/>
    </source>
</evidence>
<dbReference type="OrthoDB" id="2374965at2"/>
<dbReference type="STRING" id="392015.SAMN05421543_11126"/>
<keyword evidence="3" id="KW-1185">Reference proteome</keyword>
<evidence type="ECO:0008006" key="4">
    <source>
        <dbReference type="Google" id="ProtNLM"/>
    </source>
</evidence>
<feature type="chain" id="PRO_5039604679" description="Intracellular proteinase inhibitor" evidence="1">
    <location>
        <begin position="24"/>
        <end position="162"/>
    </location>
</feature>
<keyword evidence="1" id="KW-0732">Signal</keyword>
<protein>
    <recommendedName>
        <fullName evidence="4">Intracellular proteinase inhibitor</fullName>
    </recommendedName>
</protein>
<evidence type="ECO:0000256" key="1">
    <source>
        <dbReference type="SAM" id="SignalP"/>
    </source>
</evidence>
<dbReference type="Proteomes" id="UP000183508">
    <property type="component" value="Unassembled WGS sequence"/>
</dbReference>
<dbReference type="PROSITE" id="PS51257">
    <property type="entry name" value="PROKAR_LIPOPROTEIN"/>
    <property type="match status" value="1"/>
</dbReference>
<feature type="signal peptide" evidence="1">
    <location>
        <begin position="1"/>
        <end position="23"/>
    </location>
</feature>